<dbReference type="Gene3D" id="2.60.40.2230">
    <property type="entry name" value="Uncharacterised protein YcnI-like PF07987, DUF1775"/>
    <property type="match status" value="1"/>
</dbReference>
<dbReference type="Proteomes" id="UP000614741">
    <property type="component" value="Unassembled WGS sequence"/>
</dbReference>
<keyword evidence="4" id="KW-1185">Reference proteome</keyword>
<reference evidence="3 4" key="1">
    <citation type="submission" date="2021-01" db="EMBL/GenBank/DDBJ databases">
        <title>Whole genome shotgun sequence of Cellulomonas phragmiteti NBRC 110785.</title>
        <authorList>
            <person name="Komaki H."/>
            <person name="Tamura T."/>
        </authorList>
    </citation>
    <scope>NUCLEOTIDE SEQUENCE [LARGE SCALE GENOMIC DNA]</scope>
    <source>
        <strain evidence="3 4">NBRC 110785</strain>
    </source>
</reference>
<keyword evidence="1" id="KW-0472">Membrane</keyword>
<evidence type="ECO:0000256" key="1">
    <source>
        <dbReference type="SAM" id="Phobius"/>
    </source>
</evidence>
<dbReference type="Pfam" id="PF07987">
    <property type="entry name" value="DUF1775"/>
    <property type="match status" value="1"/>
</dbReference>
<comment type="caution">
    <text evidence="3">The sequence shown here is derived from an EMBL/GenBank/DDBJ whole genome shotgun (WGS) entry which is preliminary data.</text>
</comment>
<accession>A0ABQ4DIX7</accession>
<evidence type="ECO:0000259" key="2">
    <source>
        <dbReference type="Pfam" id="PF07987"/>
    </source>
</evidence>
<protein>
    <recommendedName>
        <fullName evidence="2">YncI copper-binding domain-containing protein</fullName>
    </recommendedName>
</protein>
<keyword evidence="1" id="KW-1133">Transmembrane helix</keyword>
<dbReference type="EMBL" id="BONP01000004">
    <property type="protein sequence ID" value="GIG39287.1"/>
    <property type="molecule type" value="Genomic_DNA"/>
</dbReference>
<proteinExistence type="predicted"/>
<name>A0ABQ4DIX7_9CELL</name>
<dbReference type="RefSeq" id="WP_203671842.1">
    <property type="nucleotide sequence ID" value="NZ_BONP01000004.1"/>
</dbReference>
<organism evidence="3 4">
    <name type="scientific">Cellulomonas phragmiteti</name>
    <dbReference type="NCBI Taxonomy" id="478780"/>
    <lineage>
        <taxon>Bacteria</taxon>
        <taxon>Bacillati</taxon>
        <taxon>Actinomycetota</taxon>
        <taxon>Actinomycetes</taxon>
        <taxon>Micrococcales</taxon>
        <taxon>Cellulomonadaceae</taxon>
        <taxon>Cellulomonas</taxon>
    </lineage>
</organism>
<gene>
    <name evidence="3" type="ORF">Cph01nite_10490</name>
</gene>
<dbReference type="InterPro" id="IPR012533">
    <property type="entry name" value="YcnI-copper_dom"/>
</dbReference>
<feature type="transmembrane region" description="Helical" evidence="1">
    <location>
        <begin position="186"/>
        <end position="205"/>
    </location>
</feature>
<evidence type="ECO:0000313" key="4">
    <source>
        <dbReference type="Proteomes" id="UP000614741"/>
    </source>
</evidence>
<evidence type="ECO:0000313" key="3">
    <source>
        <dbReference type="EMBL" id="GIG39287.1"/>
    </source>
</evidence>
<dbReference type="InterPro" id="IPR038507">
    <property type="entry name" value="YcnI-like_sf"/>
</dbReference>
<feature type="domain" description="YncI copper-binding" evidence="2">
    <location>
        <begin position="44"/>
        <end position="102"/>
    </location>
</feature>
<keyword evidence="1" id="KW-0812">Transmembrane</keyword>
<sequence>MTPALAPARVSRTAARRRHGRRAALVALVATAGVLAGASGAAAHVLIESVQPHGDGTSTVTLVFDHGCDGAPTRALTVTLPDGVEALAADQPPGWSADLTARTVGWHGTPVPDGQRAEYTLDVRVTGTVGQTFTFPTRQECTTGSYDWADTAPASEHPAPSFVATAATLSAPPPGPAAQAVPTAPLVAGVLAASAGLGVLGAWGAGRRRSAGPRSTARPL</sequence>